<dbReference type="RefSeq" id="WP_115295380.1">
    <property type="nucleotide sequence ID" value="NZ_BQIO01000058.1"/>
</dbReference>
<evidence type="ECO:0000259" key="1">
    <source>
        <dbReference type="SMART" id="SM00331"/>
    </source>
</evidence>
<name>A0A7W2JPL3_9PSED</name>
<dbReference type="InterPro" id="IPR001932">
    <property type="entry name" value="PPM-type_phosphatase-like_dom"/>
</dbReference>
<accession>A0A7W2JPL3</accession>
<organism evidence="2 4">
    <name type="scientific">Pseudomonas juntendi</name>
    <dbReference type="NCBI Taxonomy" id="2666183"/>
    <lineage>
        <taxon>Bacteria</taxon>
        <taxon>Pseudomonadati</taxon>
        <taxon>Pseudomonadota</taxon>
        <taxon>Gammaproteobacteria</taxon>
        <taxon>Pseudomonadales</taxon>
        <taxon>Pseudomonadaceae</taxon>
        <taxon>Pseudomonas</taxon>
    </lineage>
</organism>
<dbReference type="SUPFAM" id="SSF81606">
    <property type="entry name" value="PP2C-like"/>
    <property type="match status" value="1"/>
</dbReference>
<dbReference type="PANTHER" id="PTHR35801">
    <property type="entry name" value="PHOSPHOSERINE PHOSPHATASE RSBX"/>
    <property type="match status" value="1"/>
</dbReference>
<proteinExistence type="predicted"/>
<reference evidence="3 5" key="2">
    <citation type="submission" date="2022-09" db="EMBL/GenBank/DDBJ databases">
        <title>Intensive care unit water sources are persistently colonized with multi-drug resistant bacteria and are the site of extensive horizontal gene transfer of antibiotic resistance genes.</title>
        <authorList>
            <person name="Diorio-Toth L."/>
        </authorList>
    </citation>
    <scope>NUCLEOTIDE SEQUENCE [LARGE SCALE GENOMIC DNA]</scope>
    <source>
        <strain evidence="3 5">GD03901</strain>
    </source>
</reference>
<dbReference type="Pfam" id="PF13581">
    <property type="entry name" value="HATPase_c_2"/>
    <property type="match status" value="1"/>
</dbReference>
<dbReference type="SMART" id="SM00331">
    <property type="entry name" value="PP2C_SIG"/>
    <property type="match status" value="1"/>
</dbReference>
<dbReference type="InterPro" id="IPR036457">
    <property type="entry name" value="PPM-type-like_dom_sf"/>
</dbReference>
<dbReference type="InterPro" id="IPR003594">
    <property type="entry name" value="HATPase_dom"/>
</dbReference>
<dbReference type="InterPro" id="IPR036890">
    <property type="entry name" value="HATPase_C_sf"/>
</dbReference>
<dbReference type="Gene3D" id="3.30.565.10">
    <property type="entry name" value="Histidine kinase-like ATPase, C-terminal domain"/>
    <property type="match status" value="1"/>
</dbReference>
<protein>
    <submittedName>
        <fullName evidence="2">ATP-binding protein</fullName>
    </submittedName>
</protein>
<dbReference type="GO" id="GO:0005524">
    <property type="term" value="F:ATP binding"/>
    <property type="evidence" value="ECO:0007669"/>
    <property type="project" value="UniProtKB-KW"/>
</dbReference>
<keyword evidence="2" id="KW-0547">Nucleotide-binding</keyword>
<dbReference type="EMBL" id="JAOCBV010000001">
    <property type="protein sequence ID" value="MDH0755575.1"/>
    <property type="molecule type" value="Genomic_DNA"/>
</dbReference>
<evidence type="ECO:0000313" key="4">
    <source>
        <dbReference type="Proteomes" id="UP000556620"/>
    </source>
</evidence>
<dbReference type="Gene3D" id="3.60.40.10">
    <property type="entry name" value="PPM-type phosphatase domain"/>
    <property type="match status" value="1"/>
</dbReference>
<dbReference type="Pfam" id="PF07228">
    <property type="entry name" value="SpoIIE"/>
    <property type="match status" value="1"/>
</dbReference>
<dbReference type="PANTHER" id="PTHR35801:SF1">
    <property type="entry name" value="PHOSPHOSERINE PHOSPHATASE RSBX"/>
    <property type="match status" value="1"/>
</dbReference>
<sequence>MNLFASQTQVMGLADPSDVGHARRTAQKLAERHGFDEEDCGRVALLATELCSNVLKHAGCGELHLRVLPREHGGYAIELLTADRAQGFDAQACLTDGYSTAGTQGIGLGALARMAQVFDVYADARGAVVLARVHAQRDHAPDLRVGVSQHALHGDPACGDTWHLAIEGQRISALVIDGLGHGVDAQAAASAGAAVFAQAPFAGQLEQLQAMHHAMNGSRGGAVAIARYDGARDHLGFAGIGNIGASLVSATQVRGLASLPGIVGGQYRKAQVFDYAQANGKLLIMYSDGLQSRWNLESYPGLVHRHPAVIAAVLHRDFCRGRDDVTVLVIDLEAAHG</sequence>
<evidence type="ECO:0000313" key="5">
    <source>
        <dbReference type="Proteomes" id="UP001160152"/>
    </source>
</evidence>
<dbReference type="Proteomes" id="UP001160152">
    <property type="component" value="Unassembled WGS sequence"/>
</dbReference>
<keyword evidence="2" id="KW-0067">ATP-binding</keyword>
<gene>
    <name evidence="2" type="ORF">H4C44_27095</name>
    <name evidence="3" type="ORF">N5C70_02230</name>
</gene>
<evidence type="ECO:0000313" key="3">
    <source>
        <dbReference type="EMBL" id="MDH0755575.1"/>
    </source>
</evidence>
<dbReference type="AlphaFoldDB" id="A0A7W2JPL3"/>
<feature type="domain" description="PPM-type phosphatase" evidence="1">
    <location>
        <begin position="142"/>
        <end position="332"/>
    </location>
</feature>
<dbReference type="EMBL" id="JACGCU010000093">
    <property type="protein sequence ID" value="MBA6062822.1"/>
    <property type="molecule type" value="Genomic_DNA"/>
</dbReference>
<comment type="caution">
    <text evidence="2">The sequence shown here is derived from an EMBL/GenBank/DDBJ whole genome shotgun (WGS) entry which is preliminary data.</text>
</comment>
<evidence type="ECO:0000313" key="2">
    <source>
        <dbReference type="EMBL" id="MBA6062822.1"/>
    </source>
</evidence>
<reference evidence="2 4" key="1">
    <citation type="submission" date="2020-07" db="EMBL/GenBank/DDBJ databases">
        <title>Diversity of carbapenemase encoding genes among Pseudomonas putida group clinical isolates in a tertiary Brazilian hospital.</title>
        <authorList>
            <person name="Alberto-Lei F."/>
            <person name="Nodari C.S."/>
            <person name="Streling A.P."/>
            <person name="Paulino J.T."/>
            <person name="Bessa-Neto F.O."/>
            <person name="Cayo R."/>
            <person name="Gales A.C."/>
        </authorList>
    </citation>
    <scope>NUCLEOTIDE SEQUENCE [LARGE SCALE GENOMIC DNA]</scope>
    <source>
        <strain evidence="2 4">14535</strain>
    </source>
</reference>
<dbReference type="InterPro" id="IPR039248">
    <property type="entry name" value="Ptase_RsbX"/>
</dbReference>
<dbReference type="Proteomes" id="UP000556620">
    <property type="component" value="Unassembled WGS sequence"/>
</dbReference>